<dbReference type="EMBL" id="CP110425">
    <property type="protein sequence ID" value="WAQ85255.1"/>
    <property type="molecule type" value="Genomic_DNA"/>
</dbReference>
<proteinExistence type="predicted"/>
<accession>A0ABY7CJK2</accession>
<evidence type="ECO:0000313" key="1">
    <source>
        <dbReference type="EMBL" id="WAQ85255.1"/>
    </source>
</evidence>
<organism evidence="1 2">
    <name type="scientific">Puccinia triticina</name>
    <dbReference type="NCBI Taxonomy" id="208348"/>
    <lineage>
        <taxon>Eukaryota</taxon>
        <taxon>Fungi</taxon>
        <taxon>Dikarya</taxon>
        <taxon>Basidiomycota</taxon>
        <taxon>Pucciniomycotina</taxon>
        <taxon>Pucciniomycetes</taxon>
        <taxon>Pucciniales</taxon>
        <taxon>Pucciniaceae</taxon>
        <taxon>Puccinia</taxon>
    </lineage>
</organism>
<keyword evidence="2" id="KW-1185">Reference proteome</keyword>
<dbReference type="PANTHER" id="PTHR33069:SF3">
    <property type="entry name" value="DYNEIN HEAVY CHAIN TAIL DOMAIN-CONTAINING PROTEIN"/>
    <property type="match status" value="1"/>
</dbReference>
<dbReference type="PANTHER" id="PTHR33069">
    <property type="entry name" value="CHROMOSOME 7, WHOLE GENOME SHOTGUN SEQUENCE-RELATED"/>
    <property type="match status" value="1"/>
</dbReference>
<dbReference type="GeneID" id="77810527"/>
<gene>
    <name evidence="1" type="ORF">PtA15_5A829</name>
</gene>
<dbReference type="Proteomes" id="UP001164743">
    <property type="component" value="Chromosome 5A"/>
</dbReference>
<name>A0ABY7CJK2_9BASI</name>
<dbReference type="RefSeq" id="XP_053020810.1">
    <property type="nucleotide sequence ID" value="XM_053169632.1"/>
</dbReference>
<sequence>MENPPDKTAEGDGSYLHHLAELVAQGFGNLERKLDPERMLAQDANWTFRALNMDSRETLCNRLHSTLLPLLKDQLTTISTLLEPASMRKGPKSNLEHVLKIQPEFDSNVHQIHFIIHLICPESLSSASQINDQHLKQFKVFRLLELKNKWLLTLRKTSALFREGTEYIQKIKLLKGGSFDVGKTHPYRYRTDIVVDLIKFTIRLLNGSELDIVEDSTKEASLDIVHLLGENLILVDRNLPLRHAFEFRLTHPPLIHLAHLARLPLRLSGLFYKKLSSSQMNSGHSLSLFTQMNSHQLKSLCQLALEVRSDHEALHVNLSHAGGAFGFAPLDVEPFVQTANNLASRFEGPLSSIVNYLVPLIENEADQNYHRDWFAAWDILFRLAIHNFVQAVQNYQPQF</sequence>
<reference evidence="1" key="1">
    <citation type="submission" date="2022-10" db="EMBL/GenBank/DDBJ databases">
        <title>Puccinia triticina Genome sequencing and assembly.</title>
        <authorList>
            <person name="Li C."/>
        </authorList>
    </citation>
    <scope>NUCLEOTIDE SEQUENCE</scope>
    <source>
        <strain evidence="1">Pt15</strain>
    </source>
</reference>
<protein>
    <submittedName>
        <fullName evidence="1">Uncharacterized protein</fullName>
    </submittedName>
</protein>
<evidence type="ECO:0000313" key="2">
    <source>
        <dbReference type="Proteomes" id="UP001164743"/>
    </source>
</evidence>